<dbReference type="EMBL" id="MU266519">
    <property type="protein sequence ID" value="KAH7921597.1"/>
    <property type="molecule type" value="Genomic_DNA"/>
</dbReference>
<organism evidence="1 2">
    <name type="scientific">Leucogyrophana mollusca</name>
    <dbReference type="NCBI Taxonomy" id="85980"/>
    <lineage>
        <taxon>Eukaryota</taxon>
        <taxon>Fungi</taxon>
        <taxon>Dikarya</taxon>
        <taxon>Basidiomycota</taxon>
        <taxon>Agaricomycotina</taxon>
        <taxon>Agaricomycetes</taxon>
        <taxon>Agaricomycetidae</taxon>
        <taxon>Boletales</taxon>
        <taxon>Boletales incertae sedis</taxon>
        <taxon>Leucogyrophana</taxon>
    </lineage>
</organism>
<protein>
    <submittedName>
        <fullName evidence="1">Uncharacterized protein</fullName>
    </submittedName>
</protein>
<proteinExistence type="predicted"/>
<accession>A0ACB8B838</accession>
<reference evidence="1" key="1">
    <citation type="journal article" date="2021" name="New Phytol.">
        <title>Evolutionary innovations through gain and loss of genes in the ectomycorrhizal Boletales.</title>
        <authorList>
            <person name="Wu G."/>
            <person name="Miyauchi S."/>
            <person name="Morin E."/>
            <person name="Kuo A."/>
            <person name="Drula E."/>
            <person name="Varga T."/>
            <person name="Kohler A."/>
            <person name="Feng B."/>
            <person name="Cao Y."/>
            <person name="Lipzen A."/>
            <person name="Daum C."/>
            <person name="Hundley H."/>
            <person name="Pangilinan J."/>
            <person name="Johnson J."/>
            <person name="Barry K."/>
            <person name="LaButti K."/>
            <person name="Ng V."/>
            <person name="Ahrendt S."/>
            <person name="Min B."/>
            <person name="Choi I.G."/>
            <person name="Park H."/>
            <person name="Plett J.M."/>
            <person name="Magnuson J."/>
            <person name="Spatafora J.W."/>
            <person name="Nagy L.G."/>
            <person name="Henrissat B."/>
            <person name="Grigoriev I.V."/>
            <person name="Yang Z.L."/>
            <person name="Xu J."/>
            <person name="Martin F.M."/>
        </authorList>
    </citation>
    <scope>NUCLEOTIDE SEQUENCE</scope>
    <source>
        <strain evidence="1">KUC20120723A-06</strain>
    </source>
</reference>
<gene>
    <name evidence="1" type="ORF">BV22DRAFT_1019043</name>
</gene>
<name>A0ACB8B838_9AGAM</name>
<evidence type="ECO:0000313" key="2">
    <source>
        <dbReference type="Proteomes" id="UP000790709"/>
    </source>
</evidence>
<keyword evidence="2" id="KW-1185">Reference proteome</keyword>
<evidence type="ECO:0000313" key="1">
    <source>
        <dbReference type="EMBL" id="KAH7921597.1"/>
    </source>
</evidence>
<sequence length="545" mass="60854">MLRQLVEDGKDSRIPVYVMEMPPGKRWAWFVALAVERYSSFTLDSTDIGWKCLPPLDVVMVWHAYLLNPSWYDEDTTRVSHLRDLTNLSNDFPAYLDNPGILTTTTPDLSRVEYWEARTSTAYYLLDSGIDKLAYKLINCPSCSGDVSAPFIGTGGSGYAQSQFSVVCTVCAYEITREKLGLHKLARNLAAPSPQTDSTDLESYLAGTVHTPFAAKDTKQASSTKENILAAIDAKGLTGRISSARDLVIQYKSMQSLRAAVSQKIGPKLLDRILSAYTDDRIFSLDLAGAVLRQGSFIQKMHDLGWAKPSCFDSPADAVVIGRCIARYHAFLDLMVRCPDAFLVPTLDIDLAWHTHQLMAIRYQKDCATLVGRYVDHSDKVDEGKQSAAFDNTYRLWEERYKAPYTHCGLSAPPPRNNISHKLLRVINRRRGDVTNTLLPPQFLEPTHPSDHDAIFTLYDKDPTISLNARKLRKEQRQRYVKNSKQGAANTVMDSSIHPHPFAPRLVAIDDPYGCVAESGAVMNETTNRGPNLVVRMPSFLVGRG</sequence>
<comment type="caution">
    <text evidence="1">The sequence shown here is derived from an EMBL/GenBank/DDBJ whole genome shotgun (WGS) entry which is preliminary data.</text>
</comment>
<dbReference type="Proteomes" id="UP000790709">
    <property type="component" value="Unassembled WGS sequence"/>
</dbReference>